<feature type="transmembrane region" description="Helical" evidence="1">
    <location>
        <begin position="49"/>
        <end position="70"/>
    </location>
</feature>
<dbReference type="Gene3D" id="3.10.450.540">
    <property type="match status" value="1"/>
</dbReference>
<keyword evidence="1" id="KW-0812">Transmembrane</keyword>
<dbReference type="EMBL" id="FQVL01000005">
    <property type="protein sequence ID" value="SHE96917.1"/>
    <property type="molecule type" value="Genomic_DNA"/>
</dbReference>
<dbReference type="OrthoDB" id="2236995at2"/>
<keyword evidence="1" id="KW-0472">Membrane</keyword>
<dbReference type="STRING" id="112248.SAMN05444392_105180"/>
<protein>
    <submittedName>
        <fullName evidence="2">Conjugative transposon protein TcpC</fullName>
    </submittedName>
</protein>
<name>A0A1M4XTL5_9BACL</name>
<keyword evidence="1" id="KW-1133">Transmembrane helix</keyword>
<dbReference type="InterPro" id="IPR024735">
    <property type="entry name" value="TcpC"/>
</dbReference>
<reference evidence="2 3" key="1">
    <citation type="submission" date="2016-11" db="EMBL/GenBank/DDBJ databases">
        <authorList>
            <person name="Jaros S."/>
            <person name="Januszkiewicz K."/>
            <person name="Wedrychowicz H."/>
        </authorList>
    </citation>
    <scope>NUCLEOTIDE SEQUENCE [LARGE SCALE GENOMIC DNA]</scope>
    <source>
        <strain evidence="2 3">DSM 44666</strain>
    </source>
</reference>
<proteinExistence type="predicted"/>
<organism evidence="2 3">
    <name type="scientific">Seinonella peptonophila</name>
    <dbReference type="NCBI Taxonomy" id="112248"/>
    <lineage>
        <taxon>Bacteria</taxon>
        <taxon>Bacillati</taxon>
        <taxon>Bacillota</taxon>
        <taxon>Bacilli</taxon>
        <taxon>Bacillales</taxon>
        <taxon>Thermoactinomycetaceae</taxon>
        <taxon>Seinonella</taxon>
    </lineage>
</organism>
<evidence type="ECO:0000313" key="2">
    <source>
        <dbReference type="EMBL" id="SHE96917.1"/>
    </source>
</evidence>
<evidence type="ECO:0000256" key="1">
    <source>
        <dbReference type="SAM" id="Phobius"/>
    </source>
</evidence>
<dbReference type="AlphaFoldDB" id="A0A1M4XTL5"/>
<dbReference type="Proteomes" id="UP000184476">
    <property type="component" value="Unassembled WGS sequence"/>
</dbReference>
<keyword evidence="3" id="KW-1185">Reference proteome</keyword>
<dbReference type="Pfam" id="PF12642">
    <property type="entry name" value="TpcC"/>
    <property type="match status" value="1"/>
</dbReference>
<gene>
    <name evidence="2" type="ORF">SAMN05444392_105180</name>
</gene>
<accession>A0A1M4XTL5</accession>
<evidence type="ECO:0000313" key="3">
    <source>
        <dbReference type="Proteomes" id="UP000184476"/>
    </source>
</evidence>
<dbReference type="RefSeq" id="WP_073154787.1">
    <property type="nucleotide sequence ID" value="NZ_FQVL01000005.1"/>
</dbReference>
<sequence length="332" mass="37032">MVDRNTNLLEAFRTQGEQKRLEEPKALSSGIVQPVVGKKKKAKNALIKLYVNGALLLISAALVFVAYRLAVLPEIFPPETSNQKTETTTNSNIAPFDFQGAGTYANNFAFHWISGDLPMASKYLAVGYQFPENVATLKRQIVDWNLVWDVNVKSDKEIQIVIQAGVKATAQDQARSVYLYVPLTREPGGKYGVTGIPIYLPFPGKASYQATSKTEAHVSQPDSEAINKNVQLFLTEFYGGAPEKIGVYFADQKPRNTLKTGQLVQIRDTKLYEVQKDNPNKVMIEASVDAKVDGMQMLQSFKIYMTKNSNRWYIEKTEPYIPLYVSKTDGGA</sequence>